<dbReference type="Proteomes" id="UP001501095">
    <property type="component" value="Unassembled WGS sequence"/>
</dbReference>
<protein>
    <recommendedName>
        <fullName evidence="6">DUF1906 domain-containing protein</fullName>
    </recommendedName>
</protein>
<reference evidence="4 5" key="1">
    <citation type="journal article" date="2019" name="Int. J. Syst. Evol. Microbiol.">
        <title>The Global Catalogue of Microorganisms (GCM) 10K type strain sequencing project: providing services to taxonomists for standard genome sequencing and annotation.</title>
        <authorList>
            <consortium name="The Broad Institute Genomics Platform"/>
            <consortium name="The Broad Institute Genome Sequencing Center for Infectious Disease"/>
            <person name="Wu L."/>
            <person name="Ma J."/>
        </authorList>
    </citation>
    <scope>NUCLEOTIDE SEQUENCE [LARGE SCALE GENOMIC DNA]</scope>
    <source>
        <strain evidence="4 5">JCM 6924</strain>
    </source>
</reference>
<dbReference type="EMBL" id="BAAATM010000002">
    <property type="protein sequence ID" value="GAA2516492.1"/>
    <property type="molecule type" value="Genomic_DNA"/>
</dbReference>
<proteinExistence type="predicted"/>
<dbReference type="InterPro" id="IPR036365">
    <property type="entry name" value="PGBD-like_sf"/>
</dbReference>
<organism evidence="4 5">
    <name type="scientific">Streptomyces levis</name>
    <dbReference type="NCBI Taxonomy" id="285566"/>
    <lineage>
        <taxon>Bacteria</taxon>
        <taxon>Bacillati</taxon>
        <taxon>Actinomycetota</taxon>
        <taxon>Actinomycetes</taxon>
        <taxon>Kitasatosporales</taxon>
        <taxon>Streptomycetaceae</taxon>
        <taxon>Streptomyces</taxon>
    </lineage>
</organism>
<gene>
    <name evidence="4" type="ORF">GCM10010423_05000</name>
</gene>
<accession>A0ABN3N8C3</accession>
<evidence type="ECO:0000259" key="3">
    <source>
        <dbReference type="Pfam" id="PF08924"/>
    </source>
</evidence>
<dbReference type="SUPFAM" id="SSF47090">
    <property type="entry name" value="PGBD-like"/>
    <property type="match status" value="2"/>
</dbReference>
<dbReference type="InterPro" id="IPR036366">
    <property type="entry name" value="PGBDSf"/>
</dbReference>
<feature type="chain" id="PRO_5046099491" description="DUF1906 domain-containing protein" evidence="1">
    <location>
        <begin position="27"/>
        <end position="603"/>
    </location>
</feature>
<evidence type="ECO:0000259" key="2">
    <source>
        <dbReference type="Pfam" id="PF01471"/>
    </source>
</evidence>
<dbReference type="InterPro" id="IPR002477">
    <property type="entry name" value="Peptidoglycan-bd-like"/>
</dbReference>
<evidence type="ECO:0008006" key="6">
    <source>
        <dbReference type="Google" id="ProtNLM"/>
    </source>
</evidence>
<feature type="domain" description="Peptidoglycan binding-like" evidence="2">
    <location>
        <begin position="543"/>
        <end position="599"/>
    </location>
</feature>
<dbReference type="InterPro" id="IPR015020">
    <property type="entry name" value="Rv2525c-like_Glyco_Hydro-like"/>
</dbReference>
<dbReference type="Gene3D" id="3.20.20.80">
    <property type="entry name" value="Glycosidases"/>
    <property type="match status" value="1"/>
</dbReference>
<feature type="domain" description="Rv2525c-like glycoside hydrolase-like" evidence="3">
    <location>
        <begin position="237"/>
        <end position="442"/>
    </location>
</feature>
<evidence type="ECO:0000313" key="4">
    <source>
        <dbReference type="EMBL" id="GAA2516492.1"/>
    </source>
</evidence>
<dbReference type="InterPro" id="IPR017853">
    <property type="entry name" value="GH"/>
</dbReference>
<dbReference type="Pfam" id="PF01471">
    <property type="entry name" value="PG_binding_1"/>
    <property type="match status" value="2"/>
</dbReference>
<evidence type="ECO:0000313" key="5">
    <source>
        <dbReference type="Proteomes" id="UP001501095"/>
    </source>
</evidence>
<name>A0ABN3N8C3_9ACTN</name>
<dbReference type="SUPFAM" id="SSF51445">
    <property type="entry name" value="(Trans)glycosidases"/>
    <property type="match status" value="1"/>
</dbReference>
<feature type="signal peptide" evidence="1">
    <location>
        <begin position="1"/>
        <end position="26"/>
    </location>
</feature>
<sequence length="603" mass="62152">MSSRPLRRARAGTALLALLAGMGALAVPGPAAADSAPGDRRTVAYHGYRLQVPADWRVVDLAEHPRACPRFDTPAVYLGEPGDGNDCPARVVGRTAGLVVEPITARSAGRATGAIARAPRGKATAAPGASRDGSLRVAVEDAGVLVTAAHTPGTEALVRDVLASAELTPDARRTELPRTALPRTELPRTNLRRTELPHTGRQHTAPAAPVAAGPQPGTYLGKGFDACTAPSQAAMDAWRSGSPYRAVGVYISGSFRGCAQPNLTASWVAEQTGKGWHLIPIDVGRQAPCTGYSLRMSADPATARSQGVAAAADALTAAANLGIPAGSALYSDIEAYTSTASCKAAVLSYLSGWTERLHSGGYLSGFYSSAASGIRDAAEEYDNSAYTRVDHIFYAWWNGAADTATGPYVPSTHWSGHQRIHQYAGEVTESYGGHTITIDRDYLDVGTGPAPQPGCGAVNFDFTAYGTIRSGSTGPLVMAAQCLLRAAGHDPGAPDGIFGPGTATAAGNFQSGVGLASDGVIGARTWTALLSHGTAPTLREGATGEAVTRLQRALTAALARTVSIDGVFGPGTTQAVRDYQSTRGLVNDGVVGSATWGALQSGR</sequence>
<dbReference type="RefSeq" id="WP_344533400.1">
    <property type="nucleotide sequence ID" value="NZ_BAAATM010000002.1"/>
</dbReference>
<evidence type="ECO:0000256" key="1">
    <source>
        <dbReference type="SAM" id="SignalP"/>
    </source>
</evidence>
<feature type="domain" description="Peptidoglycan binding-like" evidence="2">
    <location>
        <begin position="473"/>
        <end position="529"/>
    </location>
</feature>
<keyword evidence="5" id="KW-1185">Reference proteome</keyword>
<dbReference type="Pfam" id="PF08924">
    <property type="entry name" value="Rv2525c_GlyHyd-like"/>
    <property type="match status" value="1"/>
</dbReference>
<comment type="caution">
    <text evidence="4">The sequence shown here is derived from an EMBL/GenBank/DDBJ whole genome shotgun (WGS) entry which is preliminary data.</text>
</comment>
<keyword evidence="1" id="KW-0732">Signal</keyword>
<dbReference type="Gene3D" id="1.10.101.10">
    <property type="entry name" value="PGBD-like superfamily/PGBD"/>
    <property type="match status" value="2"/>
</dbReference>